<gene>
    <name evidence="1" type="ORF">JMJ35_004802</name>
</gene>
<dbReference type="EMBL" id="JAFEKC020000009">
    <property type="protein sequence ID" value="KAK0512785.1"/>
    <property type="molecule type" value="Genomic_DNA"/>
</dbReference>
<dbReference type="Proteomes" id="UP001166286">
    <property type="component" value="Unassembled WGS sequence"/>
</dbReference>
<dbReference type="AlphaFoldDB" id="A0AA39R0W8"/>
<accession>A0AA39R0W8</accession>
<evidence type="ECO:0000313" key="2">
    <source>
        <dbReference type="Proteomes" id="UP001166286"/>
    </source>
</evidence>
<evidence type="ECO:0000313" key="1">
    <source>
        <dbReference type="EMBL" id="KAK0512785.1"/>
    </source>
</evidence>
<keyword evidence="2" id="KW-1185">Reference proteome</keyword>
<reference evidence="1" key="1">
    <citation type="submission" date="2023-03" db="EMBL/GenBank/DDBJ databases">
        <title>Complete genome of Cladonia borealis.</title>
        <authorList>
            <person name="Park H."/>
        </authorList>
    </citation>
    <scope>NUCLEOTIDE SEQUENCE</scope>
    <source>
        <strain evidence="1">ANT050790</strain>
    </source>
</reference>
<comment type="caution">
    <text evidence="1">The sequence shown here is derived from an EMBL/GenBank/DDBJ whole genome shotgun (WGS) entry which is preliminary data.</text>
</comment>
<name>A0AA39R0W8_9LECA</name>
<proteinExistence type="predicted"/>
<organism evidence="1 2">
    <name type="scientific">Cladonia borealis</name>
    <dbReference type="NCBI Taxonomy" id="184061"/>
    <lineage>
        <taxon>Eukaryota</taxon>
        <taxon>Fungi</taxon>
        <taxon>Dikarya</taxon>
        <taxon>Ascomycota</taxon>
        <taxon>Pezizomycotina</taxon>
        <taxon>Lecanoromycetes</taxon>
        <taxon>OSLEUM clade</taxon>
        <taxon>Lecanoromycetidae</taxon>
        <taxon>Lecanorales</taxon>
        <taxon>Lecanorineae</taxon>
        <taxon>Cladoniaceae</taxon>
        <taxon>Cladonia</taxon>
    </lineage>
</organism>
<sequence>MALTSIDQEWEKYFQGLGSLIQFPREIRNMTYRYMIAQGSLAIMRTSSTLQEEVSEMELGSLAQFPREIRNIIYKYMIAQGSLAIMRTSLTLQEEVLQMDFYEHGFYRLNLNFLNATTEEPKTCCRPSPFMVNKIRNVAIRVNTGLNPATSPDDGPPEIDILDKFIGNKVPRKTCTLSFIYGLREGGRSRRLR</sequence>
<protein>
    <submittedName>
        <fullName evidence="1">Uncharacterized protein</fullName>
    </submittedName>
</protein>